<feature type="region of interest" description="Disordered" evidence="1">
    <location>
        <begin position="260"/>
        <end position="324"/>
    </location>
</feature>
<dbReference type="Gene3D" id="3.40.50.12780">
    <property type="entry name" value="N-terminal domain of ligase-like"/>
    <property type="match status" value="1"/>
</dbReference>
<dbReference type="RefSeq" id="WP_012895616.1">
    <property type="nucleotide sequence ID" value="NC_013595.1"/>
</dbReference>
<dbReference type="Proteomes" id="UP000002029">
    <property type="component" value="Chromosome"/>
</dbReference>
<dbReference type="eggNOG" id="COG0318">
    <property type="taxonomic scope" value="Bacteria"/>
</dbReference>
<feature type="compositionally biased region" description="Low complexity" evidence="1">
    <location>
        <begin position="260"/>
        <end position="291"/>
    </location>
</feature>
<gene>
    <name evidence="4" type="ordered locus">Sros_9272</name>
</gene>
<feature type="region of interest" description="Disordered" evidence="1">
    <location>
        <begin position="47"/>
        <end position="71"/>
    </location>
</feature>
<organism evidence="4 5">
    <name type="scientific">Streptosporangium roseum (strain ATCC 12428 / DSM 43021 / JCM 3005 / KCTC 9067 / NCIMB 10171 / NRRL 2505 / NI 9100)</name>
    <dbReference type="NCBI Taxonomy" id="479432"/>
    <lineage>
        <taxon>Bacteria</taxon>
        <taxon>Bacillati</taxon>
        <taxon>Actinomycetota</taxon>
        <taxon>Actinomycetes</taxon>
        <taxon>Streptosporangiales</taxon>
        <taxon>Streptosporangiaceae</taxon>
        <taxon>Streptosporangium</taxon>
    </lineage>
</organism>
<dbReference type="STRING" id="479432.Sros_9272"/>
<protein>
    <submittedName>
        <fullName evidence="4">Acyl-CoA synthetase (AMP-forming)/AMP-acid ligase II-like protein</fullName>
    </submittedName>
</protein>
<accession>D2BCS0</accession>
<dbReference type="eggNOG" id="COG1020">
    <property type="taxonomic scope" value="Bacteria"/>
</dbReference>
<dbReference type="InterPro" id="IPR045851">
    <property type="entry name" value="AMP-bd_C_sf"/>
</dbReference>
<evidence type="ECO:0000313" key="4">
    <source>
        <dbReference type="EMBL" id="ACZ91890.1"/>
    </source>
</evidence>
<keyword evidence="5" id="KW-1185">Reference proteome</keyword>
<dbReference type="KEGG" id="sro:Sros_9272"/>
<dbReference type="EMBL" id="CP001814">
    <property type="protein sequence ID" value="ACZ91890.1"/>
    <property type="molecule type" value="Genomic_DNA"/>
</dbReference>
<reference evidence="4 5" key="1">
    <citation type="journal article" date="2010" name="Stand. Genomic Sci.">
        <title>Complete genome sequence of Streptosporangium roseum type strain (NI 9100).</title>
        <authorList>
            <person name="Nolan M."/>
            <person name="Sikorski J."/>
            <person name="Jando M."/>
            <person name="Lucas S."/>
            <person name="Lapidus A."/>
            <person name="Glavina Del Rio T."/>
            <person name="Chen F."/>
            <person name="Tice H."/>
            <person name="Pitluck S."/>
            <person name="Cheng J.F."/>
            <person name="Chertkov O."/>
            <person name="Sims D."/>
            <person name="Meincke L."/>
            <person name="Brettin T."/>
            <person name="Han C."/>
            <person name="Detter J.C."/>
            <person name="Bruce D."/>
            <person name="Goodwin L."/>
            <person name="Land M."/>
            <person name="Hauser L."/>
            <person name="Chang Y.J."/>
            <person name="Jeffries C.D."/>
            <person name="Ivanova N."/>
            <person name="Mavromatis K."/>
            <person name="Mikhailova N."/>
            <person name="Chen A."/>
            <person name="Palaniappan K."/>
            <person name="Chain P."/>
            <person name="Rohde M."/>
            <person name="Goker M."/>
            <person name="Bristow J."/>
            <person name="Eisen J.A."/>
            <person name="Markowitz V."/>
            <person name="Hugenholtz P."/>
            <person name="Kyrpides N.C."/>
            <person name="Klenk H.P."/>
        </authorList>
    </citation>
    <scope>NUCLEOTIDE SEQUENCE [LARGE SCALE GENOMIC DNA]</scope>
    <source>
        <strain evidence="5">ATCC 12428 / DSM 43021 / JCM 3005 / NI 9100</strain>
    </source>
</reference>
<dbReference type="PANTHER" id="PTHR43767:SF1">
    <property type="entry name" value="NONRIBOSOMAL PEPTIDE SYNTHASE PES1 (EUROFUNG)-RELATED"/>
    <property type="match status" value="1"/>
</dbReference>
<dbReference type="Gene3D" id="3.30.300.30">
    <property type="match status" value="1"/>
</dbReference>
<evidence type="ECO:0000256" key="1">
    <source>
        <dbReference type="SAM" id="MobiDB-lite"/>
    </source>
</evidence>
<dbReference type="Pfam" id="PF00501">
    <property type="entry name" value="AMP-binding"/>
    <property type="match status" value="1"/>
</dbReference>
<dbReference type="InterPro" id="IPR042099">
    <property type="entry name" value="ANL_N_sf"/>
</dbReference>
<feature type="domain" description="AMP-binding enzyme C-terminal" evidence="3">
    <location>
        <begin position="560"/>
        <end position="628"/>
    </location>
</feature>
<dbReference type="InterPro" id="IPR000873">
    <property type="entry name" value="AMP-dep_synth/lig_dom"/>
</dbReference>
<name>D2BCS0_STRRD</name>
<dbReference type="PANTHER" id="PTHR43767">
    <property type="entry name" value="LONG-CHAIN-FATTY-ACID--COA LIGASE"/>
    <property type="match status" value="1"/>
</dbReference>
<feature type="compositionally biased region" description="Low complexity" evidence="1">
    <location>
        <begin position="47"/>
        <end position="59"/>
    </location>
</feature>
<dbReference type="Pfam" id="PF13193">
    <property type="entry name" value="AMP-binding_C"/>
    <property type="match status" value="1"/>
</dbReference>
<dbReference type="AlphaFoldDB" id="D2BCS0"/>
<feature type="domain" description="AMP-dependent synthetase/ligase" evidence="2">
    <location>
        <begin position="143"/>
        <end position="516"/>
    </location>
</feature>
<proteinExistence type="predicted"/>
<dbReference type="InterPro" id="IPR050237">
    <property type="entry name" value="ATP-dep_AMP-bd_enzyme"/>
</dbReference>
<dbReference type="SUPFAM" id="SSF56801">
    <property type="entry name" value="Acetyl-CoA synthetase-like"/>
    <property type="match status" value="1"/>
</dbReference>
<dbReference type="InterPro" id="IPR025110">
    <property type="entry name" value="AMP-bd_C"/>
</dbReference>
<dbReference type="CDD" id="cd04433">
    <property type="entry name" value="AFD_class_I"/>
    <property type="match status" value="1"/>
</dbReference>
<evidence type="ECO:0000259" key="3">
    <source>
        <dbReference type="Pfam" id="PF13193"/>
    </source>
</evidence>
<keyword evidence="4" id="KW-0436">Ligase</keyword>
<dbReference type="HOGENOM" id="CLU_000022_59_10_11"/>
<evidence type="ECO:0000259" key="2">
    <source>
        <dbReference type="Pfam" id="PF00501"/>
    </source>
</evidence>
<feature type="compositionally biased region" description="Low complexity" evidence="1">
    <location>
        <begin position="302"/>
        <end position="321"/>
    </location>
</feature>
<evidence type="ECO:0000313" key="5">
    <source>
        <dbReference type="Proteomes" id="UP000002029"/>
    </source>
</evidence>
<dbReference type="GO" id="GO:0016878">
    <property type="term" value="F:acid-thiol ligase activity"/>
    <property type="evidence" value="ECO:0007669"/>
    <property type="project" value="UniProtKB-ARBA"/>
</dbReference>
<sequence>MSDDIIGGIMATAGREPERTAIVDGRGRAITYGELARRVEAVRAAMTGRPRPAPGSGPRHGPEGQAGTEAGLQPGDGVLFATPPGTENGLQPGDGALLATPPGTENGLQPGDGVPFPAPPGTENGLQPGDGVLLATPPGTEDGLQPGDGVLFAVRPGVDAVVLALGAVAAGGTLVLADPGLAPEVLTARMTATRPRWVVAESLLYTLSGPLKGLARRRGLLLPNLRDPLPGRPVRHLYTGPWLPGVPRRALRLSRILRSPGAAATPDATGTIKPDTTGTTGPDVSGTTGPDMTGTTSPVISGTTGPDMTGTTGPDMTGAGAPDISEISADQPAAVIFTSGTTARPRGVVHTRGSLAAGLALFRSAFPLGPGDVVHTDQLMLGLPALLAGATWSLPGGGDPAEEMAARGATHTFAVPVHLDRLLRRTPRLPETLRYLLLGAAPAPPAVLRRAIESGPEVLSVYAMTEALPIAIASAREKLAQAEGDLLGAPLPGVGVRIADDGELFVSGPHLARRYLGEEPLEEIATGDLVRVEEGRLVLLGRKKDMILRDGVNIYPGLYEPAVAALPGVAEAAIVGLADPETGDEEVVLAVIPTDGYDEGLLRKALPAIIDAAALPDRVEPLDAFPRSGRADKLDRAALRDLVTRRA</sequence>